<keyword evidence="4" id="KW-0479">Metal-binding</keyword>
<dbReference type="InterPro" id="IPR044066">
    <property type="entry name" value="TRIAD_supradom"/>
</dbReference>
<feature type="domain" description="RING-type" evidence="9">
    <location>
        <begin position="113"/>
        <end position="325"/>
    </location>
</feature>
<name>A0A2T0FP11_9ASCO</name>
<evidence type="ECO:0000256" key="6">
    <source>
        <dbReference type="ARBA" id="ARBA00022771"/>
    </source>
</evidence>
<keyword evidence="11" id="KW-1185">Reference proteome</keyword>
<dbReference type="InterPro" id="IPR018957">
    <property type="entry name" value="Znf_C3HC4_RING-type"/>
</dbReference>
<dbReference type="STRING" id="45607.A0A2T0FP11"/>
<evidence type="ECO:0000256" key="4">
    <source>
        <dbReference type="ARBA" id="ARBA00022723"/>
    </source>
</evidence>
<dbReference type="InterPro" id="IPR013083">
    <property type="entry name" value="Znf_RING/FYVE/PHD"/>
</dbReference>
<dbReference type="RefSeq" id="XP_024666671.1">
    <property type="nucleotide sequence ID" value="XM_024810903.1"/>
</dbReference>
<keyword evidence="6" id="KW-0863">Zinc-finger</keyword>
<dbReference type="GO" id="GO:0008270">
    <property type="term" value="F:zinc ion binding"/>
    <property type="evidence" value="ECO:0007669"/>
    <property type="project" value="UniProtKB-KW"/>
</dbReference>
<dbReference type="InterPro" id="IPR002867">
    <property type="entry name" value="IBR_dom"/>
</dbReference>
<reference evidence="10 11" key="1">
    <citation type="submission" date="2017-04" db="EMBL/GenBank/DDBJ databases">
        <title>Genome sequencing of [Candida] sorbophila.</title>
        <authorList>
            <person name="Ahn J.O."/>
        </authorList>
    </citation>
    <scope>NUCLEOTIDE SEQUENCE [LARGE SCALE GENOMIC DNA]</scope>
    <source>
        <strain evidence="10 11">DS02</strain>
    </source>
</reference>
<dbReference type="GO" id="GO:0016567">
    <property type="term" value="P:protein ubiquitination"/>
    <property type="evidence" value="ECO:0007669"/>
    <property type="project" value="InterPro"/>
</dbReference>
<dbReference type="PANTHER" id="PTHR11685">
    <property type="entry name" value="RBR FAMILY RING FINGER AND IBR DOMAIN-CONTAINING"/>
    <property type="match status" value="1"/>
</dbReference>
<dbReference type="Pfam" id="PF01485">
    <property type="entry name" value="IBR"/>
    <property type="match status" value="1"/>
</dbReference>
<dbReference type="SMART" id="SM00647">
    <property type="entry name" value="IBR"/>
    <property type="match status" value="2"/>
</dbReference>
<accession>A0A2T0FP11</accession>
<evidence type="ECO:0000256" key="1">
    <source>
        <dbReference type="ARBA" id="ARBA00001798"/>
    </source>
</evidence>
<dbReference type="GO" id="GO:0061630">
    <property type="term" value="F:ubiquitin protein ligase activity"/>
    <property type="evidence" value="ECO:0007669"/>
    <property type="project" value="UniProtKB-EC"/>
</dbReference>
<dbReference type="Pfam" id="PF22191">
    <property type="entry name" value="IBR_1"/>
    <property type="match status" value="1"/>
</dbReference>
<dbReference type="PROSITE" id="PS51873">
    <property type="entry name" value="TRIAD"/>
    <property type="match status" value="1"/>
</dbReference>
<evidence type="ECO:0000313" key="10">
    <source>
        <dbReference type="EMBL" id="PRT56726.1"/>
    </source>
</evidence>
<organism evidence="10 11">
    <name type="scientific">Wickerhamiella sorbophila</name>
    <dbReference type="NCBI Taxonomy" id="45607"/>
    <lineage>
        <taxon>Eukaryota</taxon>
        <taxon>Fungi</taxon>
        <taxon>Dikarya</taxon>
        <taxon>Ascomycota</taxon>
        <taxon>Saccharomycotina</taxon>
        <taxon>Dipodascomycetes</taxon>
        <taxon>Dipodascales</taxon>
        <taxon>Trichomonascaceae</taxon>
        <taxon>Wickerhamiella</taxon>
    </lineage>
</organism>
<dbReference type="EC" id="2.3.2.31" evidence="2"/>
<dbReference type="OrthoDB" id="10009520at2759"/>
<dbReference type="Pfam" id="PF00097">
    <property type="entry name" value="zf-C3HC4"/>
    <property type="match status" value="1"/>
</dbReference>
<dbReference type="Gene3D" id="1.20.120.1750">
    <property type="match status" value="1"/>
</dbReference>
<dbReference type="InterPro" id="IPR031127">
    <property type="entry name" value="E3_UB_ligase_RBR"/>
</dbReference>
<evidence type="ECO:0000259" key="9">
    <source>
        <dbReference type="PROSITE" id="PS51873"/>
    </source>
</evidence>
<dbReference type="SUPFAM" id="SSF57850">
    <property type="entry name" value="RING/U-box"/>
    <property type="match status" value="3"/>
</dbReference>
<keyword evidence="8" id="KW-0862">Zinc</keyword>
<sequence>MMSDTTSEDHYEFSDQFDDDFDLQDPGNFDSDNNYFNIVNMEHVKASERRTVAEIADLFSIMVPMSTILLMAYFWNREKLSEEYIEGRALAKVGLTDADLEVQRKSGQKVQCSPRTCPICCDTYTRGFQLACKHTACIKCYERYLGEKLSSGDLLSTRCLGQHDCRLVATLDDFRELSKDLESGYLEKTAASYLQSHSSSFKACPGPGCTSIIELTSSLAMLDLDQYMVECSCGKRFCLGCKNDWHLPIKCDLASRWMNINGERMKNNLWLDKNTKPCPKCEARIERTEGCNHMKCRTCHFEYCWMCMQEWSAHNGMFFKCVHFQPSAEAKHSGRATSARLKHYSIRFDSNIIDSRRDVNVRDLTFSSQQVLNKAVPTLSYTRRILAWTYVLLFYVTGSNQKTILETSVSDIESHAETLAELLAGDEQAAAPCLELSGYLETRVENLITHALETNWKLDRNSLTYTPS</sequence>
<dbReference type="EMBL" id="NDIQ01000022">
    <property type="protein sequence ID" value="PRT56726.1"/>
    <property type="molecule type" value="Genomic_DNA"/>
</dbReference>
<gene>
    <name evidence="10" type="ORF">B9G98_04346</name>
</gene>
<evidence type="ECO:0000256" key="3">
    <source>
        <dbReference type="ARBA" id="ARBA00022679"/>
    </source>
</evidence>
<keyword evidence="7" id="KW-0833">Ubl conjugation pathway</keyword>
<comment type="caution">
    <text evidence="10">The sequence shown here is derived from an EMBL/GenBank/DDBJ whole genome shotgun (WGS) entry which is preliminary data.</text>
</comment>
<comment type="catalytic activity">
    <reaction evidence="1">
        <text>[E2 ubiquitin-conjugating enzyme]-S-ubiquitinyl-L-cysteine + [acceptor protein]-L-lysine = [E2 ubiquitin-conjugating enzyme]-L-cysteine + [acceptor protein]-N(6)-ubiquitinyl-L-lysine.</text>
        <dbReference type="EC" id="2.3.2.31"/>
    </reaction>
</comment>
<protein>
    <recommendedName>
        <fullName evidence="2">RBR-type E3 ubiquitin transferase</fullName>
        <ecNumber evidence="2">2.3.2.31</ecNumber>
    </recommendedName>
</protein>
<keyword evidence="3" id="KW-0808">Transferase</keyword>
<dbReference type="Gene3D" id="3.30.40.10">
    <property type="entry name" value="Zinc/RING finger domain, C3HC4 (zinc finger)"/>
    <property type="match status" value="1"/>
</dbReference>
<evidence type="ECO:0000256" key="7">
    <source>
        <dbReference type="ARBA" id="ARBA00022786"/>
    </source>
</evidence>
<evidence type="ECO:0000256" key="5">
    <source>
        <dbReference type="ARBA" id="ARBA00022737"/>
    </source>
</evidence>
<evidence type="ECO:0000256" key="8">
    <source>
        <dbReference type="ARBA" id="ARBA00022833"/>
    </source>
</evidence>
<dbReference type="Proteomes" id="UP000238350">
    <property type="component" value="Unassembled WGS sequence"/>
</dbReference>
<dbReference type="AlphaFoldDB" id="A0A2T0FP11"/>
<evidence type="ECO:0000256" key="2">
    <source>
        <dbReference type="ARBA" id="ARBA00012251"/>
    </source>
</evidence>
<keyword evidence="5" id="KW-0677">Repeat</keyword>
<proteinExistence type="predicted"/>
<evidence type="ECO:0000313" key="11">
    <source>
        <dbReference type="Proteomes" id="UP000238350"/>
    </source>
</evidence>
<dbReference type="GeneID" id="36518094"/>